<sequence length="109" mass="11852">MSNLDKRALRAGSFVKNNGTVLRTVNILRFKYNKLTGVQGVLEDGGIAEDEFLDSINFLAEEGYIHLRQISTKESAALSDANYTALEAKLTGKGIRLLAGGCSDDMIEV</sequence>
<protein>
    <submittedName>
        <fullName evidence="1">Uncharacterized protein</fullName>
    </submittedName>
</protein>
<comment type="caution">
    <text evidence="1">The sequence shown here is derived from an EMBL/GenBank/DDBJ whole genome shotgun (WGS) entry which is preliminary data.</text>
</comment>
<proteinExistence type="predicted"/>
<evidence type="ECO:0000313" key="1">
    <source>
        <dbReference type="EMBL" id="MPN40052.1"/>
    </source>
</evidence>
<name>A0A645HNL8_9ZZZZ</name>
<reference evidence="1" key="1">
    <citation type="submission" date="2019-08" db="EMBL/GenBank/DDBJ databases">
        <authorList>
            <person name="Kucharzyk K."/>
            <person name="Murdoch R.W."/>
            <person name="Higgins S."/>
            <person name="Loffler F."/>
        </authorList>
    </citation>
    <scope>NUCLEOTIDE SEQUENCE</scope>
</reference>
<dbReference type="AlphaFoldDB" id="A0A645HNL8"/>
<gene>
    <name evidence="1" type="ORF">SDC9_187587</name>
</gene>
<accession>A0A645HNL8</accession>
<organism evidence="1">
    <name type="scientific">bioreactor metagenome</name>
    <dbReference type="NCBI Taxonomy" id="1076179"/>
    <lineage>
        <taxon>unclassified sequences</taxon>
        <taxon>metagenomes</taxon>
        <taxon>ecological metagenomes</taxon>
    </lineage>
</organism>
<dbReference type="EMBL" id="VSSQ01096227">
    <property type="protein sequence ID" value="MPN40052.1"/>
    <property type="molecule type" value="Genomic_DNA"/>
</dbReference>